<evidence type="ECO:0000256" key="3">
    <source>
        <dbReference type="ARBA" id="ARBA00022989"/>
    </source>
</evidence>
<sequence length="569" mass="62326">MNSAGFLIYEGVMPLLKTYIAIFIGYTVARTGLFPPAASRSSSQLTMNVALPCLIFSNIVPAFTPSNISAIGPLMLLAVIYILVGFVSGLIIREVCFVPRNFWQGIIICTGMSNWGNLPTSVVQSVTAHAPFDGTTDVELGVSFVSIFIMVYHIFFWVFGAAASLQWDFLPDVPQGEEAMRPVKWNEKPIGGLVYRWCCQQPQEGRGRKTPELIENTKGLVVNKEKEGLNKRVSLGEKNGEENSSCPELLLEAGIARMQQQEESVDPDVQLARRVSRISAAAVPSRLPPLQCDSTSTPHPHSHNSSETTLPLARTLDNTKITSKWEHFFPAWFARTIKSMSVIITPVTIALAISLPVSVIQPLKALFTDATASGGPDWIGPDGSPPLNFIMDTATFIGALCVPLSLIILGASFARMSIPKRLSTLPIPAMILVTLSKEVMVPVIGIFLTQTFVAKGLIPKESLAQRFVAIFLSGTPTAVNQLVVATLYAPEGGMDTLTVSDYYIVTNRLRNTYRSLFFLHKGVPSSAIHIHVYLVNSLDCNRLTTALKTHSNRFFQILLRFIKLCDGLL</sequence>
<feature type="transmembrane region" description="Helical" evidence="6">
    <location>
        <begin position="70"/>
        <end position="92"/>
    </location>
</feature>
<evidence type="ECO:0000256" key="4">
    <source>
        <dbReference type="ARBA" id="ARBA00023136"/>
    </source>
</evidence>
<protein>
    <submittedName>
        <fullName evidence="7">Auxin efflux carrier</fullName>
    </submittedName>
</protein>
<dbReference type="AlphaFoldDB" id="A0A9W9A674"/>
<dbReference type="GO" id="GO:0055085">
    <property type="term" value="P:transmembrane transport"/>
    <property type="evidence" value="ECO:0007669"/>
    <property type="project" value="InterPro"/>
</dbReference>
<feature type="transmembrane region" description="Helical" evidence="6">
    <location>
        <begin position="138"/>
        <end position="159"/>
    </location>
</feature>
<gene>
    <name evidence="7" type="ORF">J3R30DRAFT_3779928</name>
</gene>
<feature type="region of interest" description="Disordered" evidence="5">
    <location>
        <begin position="287"/>
        <end position="309"/>
    </location>
</feature>
<dbReference type="Proteomes" id="UP001150266">
    <property type="component" value="Unassembled WGS sequence"/>
</dbReference>
<dbReference type="Pfam" id="PF03547">
    <property type="entry name" value="Mem_trans"/>
    <property type="match status" value="1"/>
</dbReference>
<name>A0A9W9A674_9AGAR</name>
<reference evidence="7" key="1">
    <citation type="submission" date="2022-08" db="EMBL/GenBank/DDBJ databases">
        <title>A Global Phylogenomic Analysis of the Shiitake Genus Lentinula.</title>
        <authorList>
            <consortium name="DOE Joint Genome Institute"/>
            <person name="Sierra-Patev S."/>
            <person name="Min B."/>
            <person name="Naranjo-Ortiz M."/>
            <person name="Looney B."/>
            <person name="Konkel Z."/>
            <person name="Slot J.C."/>
            <person name="Sakamoto Y."/>
            <person name="Steenwyk J.L."/>
            <person name="Rokas A."/>
            <person name="Carro J."/>
            <person name="Camarero S."/>
            <person name="Ferreira P."/>
            <person name="Molpeceres G."/>
            <person name="Ruiz-Duenas F.J."/>
            <person name="Serrano A."/>
            <person name="Henrissat B."/>
            <person name="Drula E."/>
            <person name="Hughes K.W."/>
            <person name="Mata J.L."/>
            <person name="Ishikawa N.K."/>
            <person name="Vargas-Isla R."/>
            <person name="Ushijima S."/>
            <person name="Smith C.A."/>
            <person name="Ahrendt S."/>
            <person name="Andreopoulos W."/>
            <person name="He G."/>
            <person name="Labutti K."/>
            <person name="Lipzen A."/>
            <person name="Ng V."/>
            <person name="Riley R."/>
            <person name="Sandor L."/>
            <person name="Barry K."/>
            <person name="Martinez A.T."/>
            <person name="Xiao Y."/>
            <person name="Gibbons J.G."/>
            <person name="Terashima K."/>
            <person name="Grigoriev I.V."/>
            <person name="Hibbett D.S."/>
        </authorList>
    </citation>
    <scope>NUCLEOTIDE SEQUENCE</scope>
    <source>
        <strain evidence="7">JLM2183</strain>
    </source>
</reference>
<comment type="caution">
    <text evidence="7">The sequence shown here is derived from an EMBL/GenBank/DDBJ whole genome shotgun (WGS) entry which is preliminary data.</text>
</comment>
<evidence type="ECO:0000256" key="5">
    <source>
        <dbReference type="SAM" id="MobiDB-lite"/>
    </source>
</evidence>
<feature type="transmembrane region" description="Helical" evidence="6">
    <location>
        <begin position="394"/>
        <end position="413"/>
    </location>
</feature>
<evidence type="ECO:0000256" key="2">
    <source>
        <dbReference type="ARBA" id="ARBA00022692"/>
    </source>
</evidence>
<keyword evidence="2 6" id="KW-0812">Transmembrane</keyword>
<dbReference type="InterPro" id="IPR004776">
    <property type="entry name" value="Mem_transp_PIN-like"/>
</dbReference>
<dbReference type="PANTHER" id="PTHR31274:SF1">
    <property type="entry name" value="AGL149CP"/>
    <property type="match status" value="1"/>
</dbReference>
<dbReference type="InterPro" id="IPR040254">
    <property type="entry name" value="Ecm3-like"/>
</dbReference>
<evidence type="ECO:0000256" key="6">
    <source>
        <dbReference type="SAM" id="Phobius"/>
    </source>
</evidence>
<feature type="transmembrane region" description="Helical" evidence="6">
    <location>
        <begin position="45"/>
        <end position="64"/>
    </location>
</feature>
<feature type="transmembrane region" description="Helical" evidence="6">
    <location>
        <begin position="425"/>
        <end position="448"/>
    </location>
</feature>
<dbReference type="GO" id="GO:0016020">
    <property type="term" value="C:membrane"/>
    <property type="evidence" value="ECO:0007669"/>
    <property type="project" value="UniProtKB-SubCell"/>
</dbReference>
<evidence type="ECO:0000256" key="1">
    <source>
        <dbReference type="ARBA" id="ARBA00004141"/>
    </source>
</evidence>
<evidence type="ECO:0000313" key="8">
    <source>
        <dbReference type="Proteomes" id="UP001150266"/>
    </source>
</evidence>
<feature type="transmembrane region" description="Helical" evidence="6">
    <location>
        <begin position="12"/>
        <end position="33"/>
    </location>
</feature>
<dbReference type="PANTHER" id="PTHR31274">
    <property type="entry name" value="PROTEIN ECM3"/>
    <property type="match status" value="1"/>
</dbReference>
<accession>A0A9W9A674</accession>
<proteinExistence type="predicted"/>
<comment type="subcellular location">
    <subcellularLocation>
        <location evidence="1">Membrane</location>
        <topology evidence="1">Multi-pass membrane protein</topology>
    </subcellularLocation>
</comment>
<dbReference type="EMBL" id="JAOTPV010000016">
    <property type="protein sequence ID" value="KAJ4474504.1"/>
    <property type="molecule type" value="Genomic_DNA"/>
</dbReference>
<evidence type="ECO:0000313" key="7">
    <source>
        <dbReference type="EMBL" id="KAJ4474504.1"/>
    </source>
</evidence>
<keyword evidence="8" id="KW-1185">Reference proteome</keyword>
<feature type="compositionally biased region" description="Low complexity" evidence="5">
    <location>
        <begin position="294"/>
        <end position="309"/>
    </location>
</feature>
<dbReference type="OrthoDB" id="435607at2759"/>
<organism evidence="7 8">
    <name type="scientific">Lentinula aciculospora</name>
    <dbReference type="NCBI Taxonomy" id="153920"/>
    <lineage>
        <taxon>Eukaryota</taxon>
        <taxon>Fungi</taxon>
        <taxon>Dikarya</taxon>
        <taxon>Basidiomycota</taxon>
        <taxon>Agaricomycotina</taxon>
        <taxon>Agaricomycetes</taxon>
        <taxon>Agaricomycetidae</taxon>
        <taxon>Agaricales</taxon>
        <taxon>Marasmiineae</taxon>
        <taxon>Omphalotaceae</taxon>
        <taxon>Lentinula</taxon>
    </lineage>
</organism>
<keyword evidence="3 6" id="KW-1133">Transmembrane helix</keyword>
<feature type="transmembrane region" description="Helical" evidence="6">
    <location>
        <begin position="342"/>
        <end position="360"/>
    </location>
</feature>
<keyword evidence="4 6" id="KW-0472">Membrane</keyword>